<dbReference type="AlphaFoldDB" id="A0A1H6RWG4"/>
<dbReference type="GO" id="GO:0035438">
    <property type="term" value="F:cyclic-di-GMP binding"/>
    <property type="evidence" value="ECO:0007669"/>
    <property type="project" value="InterPro"/>
</dbReference>
<protein>
    <recommendedName>
        <fullName evidence="1">PilZ domain-containing protein</fullName>
    </recommendedName>
</protein>
<dbReference type="Gene3D" id="2.40.10.220">
    <property type="entry name" value="predicted glycosyltransferase like domains"/>
    <property type="match status" value="1"/>
</dbReference>
<dbReference type="Proteomes" id="UP000199420">
    <property type="component" value="Unassembled WGS sequence"/>
</dbReference>
<dbReference type="RefSeq" id="WP_091334548.1">
    <property type="nucleotide sequence ID" value="NZ_FNYC01000002.1"/>
</dbReference>
<sequence length="115" mass="12596">MTPNPQESRRAHRKPVNIAAEVVDAISGRRMGQLGNLSASGMLLIGSEAPRNEAIYQLRLPLPGLGEAPPTIEVGVQEQWHEEAAMPGQFWAGYRIIAIGEDEAAQLQRWLEMPG</sequence>
<evidence type="ECO:0000259" key="1">
    <source>
        <dbReference type="Pfam" id="PF07238"/>
    </source>
</evidence>
<accession>A0A1H6RWG4</accession>
<keyword evidence="3" id="KW-1185">Reference proteome</keyword>
<dbReference type="EMBL" id="FNYC01000002">
    <property type="protein sequence ID" value="SEI60069.1"/>
    <property type="molecule type" value="Genomic_DNA"/>
</dbReference>
<dbReference type="OrthoDB" id="5625505at2"/>
<gene>
    <name evidence="2" type="ORF">SAMN04487997_1141</name>
</gene>
<dbReference type="InterPro" id="IPR009875">
    <property type="entry name" value="PilZ_domain"/>
</dbReference>
<proteinExistence type="predicted"/>
<feature type="domain" description="PilZ" evidence="1">
    <location>
        <begin position="8"/>
        <end position="112"/>
    </location>
</feature>
<organism evidence="2 3">
    <name type="scientific">Frateuria terrea</name>
    <dbReference type="NCBI Taxonomy" id="529704"/>
    <lineage>
        <taxon>Bacteria</taxon>
        <taxon>Pseudomonadati</taxon>
        <taxon>Pseudomonadota</taxon>
        <taxon>Gammaproteobacteria</taxon>
        <taxon>Lysobacterales</taxon>
        <taxon>Rhodanobacteraceae</taxon>
        <taxon>Frateuria</taxon>
    </lineage>
</organism>
<dbReference type="Pfam" id="PF07238">
    <property type="entry name" value="PilZ"/>
    <property type="match status" value="1"/>
</dbReference>
<reference evidence="2 3" key="1">
    <citation type="submission" date="2016-10" db="EMBL/GenBank/DDBJ databases">
        <authorList>
            <person name="de Groot N.N."/>
        </authorList>
    </citation>
    <scope>NUCLEOTIDE SEQUENCE [LARGE SCALE GENOMIC DNA]</scope>
    <source>
        <strain evidence="2 3">DSM 26515</strain>
    </source>
</reference>
<evidence type="ECO:0000313" key="2">
    <source>
        <dbReference type="EMBL" id="SEI60069.1"/>
    </source>
</evidence>
<name>A0A1H6RWG4_9GAMM</name>
<evidence type="ECO:0000313" key="3">
    <source>
        <dbReference type="Proteomes" id="UP000199420"/>
    </source>
</evidence>
<dbReference type="SUPFAM" id="SSF141371">
    <property type="entry name" value="PilZ domain-like"/>
    <property type="match status" value="1"/>
</dbReference>
<dbReference type="STRING" id="529704.SAMN02927913_1057"/>